<organism evidence="1 2">
    <name type="scientific">Rhodothermus profundi</name>
    <dbReference type="NCBI Taxonomy" id="633813"/>
    <lineage>
        <taxon>Bacteria</taxon>
        <taxon>Pseudomonadati</taxon>
        <taxon>Rhodothermota</taxon>
        <taxon>Rhodothermia</taxon>
        <taxon>Rhodothermales</taxon>
        <taxon>Rhodothermaceae</taxon>
        <taxon>Rhodothermus</taxon>
    </lineage>
</organism>
<dbReference type="STRING" id="633813.SAMN04488087_0167"/>
<dbReference type="RefSeq" id="WP_072713986.1">
    <property type="nucleotide sequence ID" value="NZ_FRAU01000001.1"/>
</dbReference>
<reference evidence="2" key="1">
    <citation type="submission" date="2016-11" db="EMBL/GenBank/DDBJ databases">
        <authorList>
            <person name="Varghese N."/>
            <person name="Submissions S."/>
        </authorList>
    </citation>
    <scope>NUCLEOTIDE SEQUENCE [LARGE SCALE GENOMIC DNA]</scope>
    <source>
        <strain evidence="2">DSM 22212</strain>
    </source>
</reference>
<evidence type="ECO:0008006" key="3">
    <source>
        <dbReference type="Google" id="ProtNLM"/>
    </source>
</evidence>
<dbReference type="EMBL" id="FRAU01000001">
    <property type="protein sequence ID" value="SHK06814.1"/>
    <property type="molecule type" value="Genomic_DNA"/>
</dbReference>
<dbReference type="OrthoDB" id="1005072at2"/>
<sequence>MRRRPPEALLHDLWAQGLLVGKQLRTVTGETVQIFHPGQANAEAGPDFVNACLLIDGTRWYGTVEVHSYSSDWTAHGHHQDPRYNSVILHVVLESDSATGRLQRADGSRLPELILAPYLPQSLRTLLYTFYRRPRLPLPCALQWEAVPASLRTSWVDALSQERLRQRARRIRARLAETAPDQLLYELLLTALGYAPNADPMRLLAQRLPLATVRTLPTLEDIEAALLGTAGLLETLQPGSLFTAAQCDALRNRFAKLQPQLRVPPLPALLWQRGKLRPANQPERRLVQAATWLAPAGWLRQHPIKQLQEALRHARPLTALRHLLCPDNARAPLGRQRTNVLLMNAIFPFMLALDLSDASQLHALLHLLPAERDQITRRFAQLGYVPPDAFYSQGLHQLYRAYCQPFRCLKCAIGRYLMGFTS</sequence>
<dbReference type="AlphaFoldDB" id="A0A1M6PFW8"/>
<proteinExistence type="predicted"/>
<accession>A0A1M6PFW8</accession>
<gene>
    <name evidence="1" type="ORF">SAMN04488087_0167</name>
</gene>
<evidence type="ECO:0000313" key="1">
    <source>
        <dbReference type="EMBL" id="SHK06814.1"/>
    </source>
</evidence>
<dbReference type="Proteomes" id="UP000185812">
    <property type="component" value="Unassembled WGS sequence"/>
</dbReference>
<dbReference type="InterPro" id="IPR021272">
    <property type="entry name" value="DUF2851"/>
</dbReference>
<protein>
    <recommendedName>
        <fullName evidence="3">DUF2851 domain-containing protein</fullName>
    </recommendedName>
</protein>
<dbReference type="Pfam" id="PF11013">
    <property type="entry name" value="DUF2851"/>
    <property type="match status" value="1"/>
</dbReference>
<evidence type="ECO:0000313" key="2">
    <source>
        <dbReference type="Proteomes" id="UP000185812"/>
    </source>
</evidence>
<keyword evidence="2" id="KW-1185">Reference proteome</keyword>
<name>A0A1M6PFW8_9BACT</name>